<dbReference type="PROSITE" id="PS50893">
    <property type="entry name" value="ABC_TRANSPORTER_2"/>
    <property type="match status" value="1"/>
</dbReference>
<keyword evidence="11" id="KW-0378">Hydrolase</keyword>
<dbReference type="Pfam" id="PF00664">
    <property type="entry name" value="ABC_membrane"/>
    <property type="match status" value="1"/>
</dbReference>
<evidence type="ECO:0000256" key="3">
    <source>
        <dbReference type="ARBA" id="ARBA00022692"/>
    </source>
</evidence>
<keyword evidence="12" id="KW-1185">Reference proteome</keyword>
<protein>
    <submittedName>
        <fullName evidence="11">Xenobiotic-transporting ATPase</fullName>
        <ecNumber evidence="11">3.6.3.44</ecNumber>
    </submittedName>
</protein>
<dbReference type="GO" id="GO:0005886">
    <property type="term" value="C:plasma membrane"/>
    <property type="evidence" value="ECO:0007669"/>
    <property type="project" value="UniProtKB-SubCell"/>
</dbReference>
<accession>A0A0L6JKA3</accession>
<keyword evidence="6 8" id="KW-1133">Transmembrane helix</keyword>
<reference evidence="12" key="1">
    <citation type="submission" date="2015-07" db="EMBL/GenBank/DDBJ databases">
        <title>Near-Complete Genome Sequence of the Cellulolytic Bacterium Bacteroides (Pseudobacteroides) cellulosolvens ATCC 35603.</title>
        <authorList>
            <person name="Dassa B."/>
            <person name="Utturkar S.M."/>
            <person name="Klingeman D.M."/>
            <person name="Hurt R.A."/>
            <person name="Keller M."/>
            <person name="Xu J."/>
            <person name="Reddy Y.H.K."/>
            <person name="Borovok I."/>
            <person name="Grinberg I.R."/>
            <person name="Lamed R."/>
            <person name="Zhivin O."/>
            <person name="Bayer E.A."/>
            <person name="Brown S.D."/>
        </authorList>
    </citation>
    <scope>NUCLEOTIDE SEQUENCE [LARGE SCALE GENOMIC DNA]</scope>
    <source>
        <strain evidence="12">DSM 2933</strain>
    </source>
</reference>
<sequence length="578" mass="64114" precursor="true">MNRKSLTRLLTHIGKYKRFLILSMICALLSVTASLLGPMLIGWAIDYMVGKGAVNFSFVSHILIALAFIYAGGNLFGWLLTYLTNTIAYRTVNDMRGKLFEKLGTLPLKFYDNTPYGDTINRFVNDMDSISDGVQQGIMTLFTGIVTVFGAVGLMLYINPFMTVFVLLSAPGAFFVARFISKRTQHFFKEQAKILGQLNGYAEEIIGGQKVVKAFGFEERSFRKFQDTNNLLYKVGVKAQFYSSLTNPSTRLVNNITYAGIGIIGSVAAISGIISVGGISSFLIYASLFGKPFNEISGVLAQRQAAFASLQRIFYVLDLPSEAMDDKNSFDMKESEGNILFKNVDFSYEPECPLIRGFNLEVKKGDRIAIVGQTGAGKTTLVNLLMRFYDVDSGSILIDGINIKAITRASLRRNFGMVLQDTWLFAGSIRDNIAYGRENATEEQIIAAAKAAEAHSFIMRLPKGYDTLINDTGENLSQGQKQLLTIARVMLVDPPILILDEATSSIDTRTEIHIQKAFMKMIAGRTSFVIAHRLSTIREADMILVMDKGNVVESGTHEQLLKKNGHYTMLYKSQFEPA</sequence>
<comment type="subcellular location">
    <subcellularLocation>
        <location evidence="1">Cell membrane</location>
        <topology evidence="1">Multi-pass membrane protein</topology>
    </subcellularLocation>
</comment>
<dbReference type="OrthoDB" id="9771903at2"/>
<dbReference type="PATRIC" id="fig|398512.5.peg.1095"/>
<dbReference type="PANTHER" id="PTHR43394">
    <property type="entry name" value="ATP-DEPENDENT PERMEASE MDL1, MITOCHONDRIAL"/>
    <property type="match status" value="1"/>
</dbReference>
<feature type="transmembrane region" description="Helical" evidence="8">
    <location>
        <begin position="137"/>
        <end position="158"/>
    </location>
</feature>
<dbReference type="InterPro" id="IPR011527">
    <property type="entry name" value="ABC1_TM_dom"/>
</dbReference>
<evidence type="ECO:0000256" key="5">
    <source>
        <dbReference type="ARBA" id="ARBA00022840"/>
    </source>
</evidence>
<keyword evidence="2" id="KW-0813">Transport</keyword>
<dbReference type="SUPFAM" id="SSF90123">
    <property type="entry name" value="ABC transporter transmembrane region"/>
    <property type="match status" value="1"/>
</dbReference>
<gene>
    <name evidence="11" type="ORF">Bccel_1057</name>
</gene>
<dbReference type="EC" id="3.6.3.44" evidence="11"/>
<feature type="transmembrane region" description="Helical" evidence="8">
    <location>
        <begin position="20"/>
        <end position="45"/>
    </location>
</feature>
<feature type="domain" description="ABC transporter" evidence="9">
    <location>
        <begin position="339"/>
        <end position="573"/>
    </location>
</feature>
<feature type="transmembrane region" description="Helical" evidence="8">
    <location>
        <begin position="164"/>
        <end position="181"/>
    </location>
</feature>
<dbReference type="STRING" id="398512.Bccel_1057"/>
<evidence type="ECO:0000313" key="11">
    <source>
        <dbReference type="EMBL" id="KNY25797.1"/>
    </source>
</evidence>
<dbReference type="Gene3D" id="3.40.50.300">
    <property type="entry name" value="P-loop containing nucleotide triphosphate hydrolases"/>
    <property type="match status" value="1"/>
</dbReference>
<keyword evidence="5" id="KW-0067">ATP-binding</keyword>
<evidence type="ECO:0000256" key="4">
    <source>
        <dbReference type="ARBA" id="ARBA00022741"/>
    </source>
</evidence>
<name>A0A0L6JKA3_9FIRM</name>
<dbReference type="EMBL" id="LGTC01000001">
    <property type="protein sequence ID" value="KNY25797.1"/>
    <property type="molecule type" value="Genomic_DNA"/>
</dbReference>
<dbReference type="PROSITE" id="PS50929">
    <property type="entry name" value="ABC_TM1F"/>
    <property type="match status" value="1"/>
</dbReference>
<dbReference type="PANTHER" id="PTHR43394:SF1">
    <property type="entry name" value="ATP-BINDING CASSETTE SUB-FAMILY B MEMBER 10, MITOCHONDRIAL"/>
    <property type="match status" value="1"/>
</dbReference>
<dbReference type="GO" id="GO:0005524">
    <property type="term" value="F:ATP binding"/>
    <property type="evidence" value="ECO:0007669"/>
    <property type="project" value="UniProtKB-KW"/>
</dbReference>
<dbReference type="InterPro" id="IPR003439">
    <property type="entry name" value="ABC_transporter-like_ATP-bd"/>
</dbReference>
<dbReference type="GO" id="GO:0016887">
    <property type="term" value="F:ATP hydrolysis activity"/>
    <property type="evidence" value="ECO:0007669"/>
    <property type="project" value="InterPro"/>
</dbReference>
<dbReference type="InterPro" id="IPR036640">
    <property type="entry name" value="ABC1_TM_sf"/>
</dbReference>
<feature type="domain" description="ABC transmembrane type-1" evidence="10">
    <location>
        <begin position="21"/>
        <end position="305"/>
    </location>
</feature>
<evidence type="ECO:0000313" key="12">
    <source>
        <dbReference type="Proteomes" id="UP000036923"/>
    </source>
</evidence>
<evidence type="ECO:0000259" key="9">
    <source>
        <dbReference type="PROSITE" id="PS50893"/>
    </source>
</evidence>
<organism evidence="11 12">
    <name type="scientific">Pseudobacteroides cellulosolvens ATCC 35603 = DSM 2933</name>
    <dbReference type="NCBI Taxonomy" id="398512"/>
    <lineage>
        <taxon>Bacteria</taxon>
        <taxon>Bacillati</taxon>
        <taxon>Bacillota</taxon>
        <taxon>Clostridia</taxon>
        <taxon>Eubacteriales</taxon>
        <taxon>Oscillospiraceae</taxon>
        <taxon>Pseudobacteroides</taxon>
    </lineage>
</organism>
<dbReference type="RefSeq" id="WP_036940458.1">
    <property type="nucleotide sequence ID" value="NZ_JQKC01000013.1"/>
</dbReference>
<evidence type="ECO:0000256" key="8">
    <source>
        <dbReference type="SAM" id="Phobius"/>
    </source>
</evidence>
<feature type="transmembrane region" description="Helical" evidence="8">
    <location>
        <begin position="57"/>
        <end position="80"/>
    </location>
</feature>
<dbReference type="FunFam" id="3.40.50.300:FF:000287">
    <property type="entry name" value="Multidrug ABC transporter ATP-binding protein"/>
    <property type="match status" value="1"/>
</dbReference>
<keyword evidence="4" id="KW-0547">Nucleotide-binding</keyword>
<dbReference type="SUPFAM" id="SSF52540">
    <property type="entry name" value="P-loop containing nucleoside triphosphate hydrolases"/>
    <property type="match status" value="1"/>
</dbReference>
<dbReference type="GO" id="GO:0015421">
    <property type="term" value="F:ABC-type oligopeptide transporter activity"/>
    <property type="evidence" value="ECO:0007669"/>
    <property type="project" value="TreeGrafter"/>
</dbReference>
<evidence type="ECO:0000256" key="7">
    <source>
        <dbReference type="ARBA" id="ARBA00023136"/>
    </source>
</evidence>
<dbReference type="InterPro" id="IPR027417">
    <property type="entry name" value="P-loop_NTPase"/>
</dbReference>
<evidence type="ECO:0000259" key="10">
    <source>
        <dbReference type="PROSITE" id="PS50929"/>
    </source>
</evidence>
<dbReference type="eggNOG" id="COG1132">
    <property type="taxonomic scope" value="Bacteria"/>
</dbReference>
<dbReference type="CDD" id="cd03254">
    <property type="entry name" value="ABCC_Glucan_exporter_like"/>
    <property type="match status" value="1"/>
</dbReference>
<evidence type="ECO:0000256" key="2">
    <source>
        <dbReference type="ARBA" id="ARBA00022448"/>
    </source>
</evidence>
<feature type="transmembrane region" description="Helical" evidence="8">
    <location>
        <begin position="258"/>
        <end position="285"/>
    </location>
</feature>
<dbReference type="Proteomes" id="UP000036923">
    <property type="component" value="Unassembled WGS sequence"/>
</dbReference>
<dbReference type="InterPro" id="IPR003593">
    <property type="entry name" value="AAA+_ATPase"/>
</dbReference>
<dbReference type="AlphaFoldDB" id="A0A0L6JKA3"/>
<comment type="caution">
    <text evidence="11">The sequence shown here is derived from an EMBL/GenBank/DDBJ whole genome shotgun (WGS) entry which is preliminary data.</text>
</comment>
<keyword evidence="3 8" id="KW-0812">Transmembrane</keyword>
<keyword evidence="7 8" id="KW-0472">Membrane</keyword>
<dbReference type="InterPro" id="IPR017871">
    <property type="entry name" value="ABC_transporter-like_CS"/>
</dbReference>
<proteinExistence type="predicted"/>
<dbReference type="SMART" id="SM00382">
    <property type="entry name" value="AAA"/>
    <property type="match status" value="1"/>
</dbReference>
<dbReference type="Pfam" id="PF00005">
    <property type="entry name" value="ABC_tran"/>
    <property type="match status" value="1"/>
</dbReference>
<evidence type="ECO:0000256" key="1">
    <source>
        <dbReference type="ARBA" id="ARBA00004651"/>
    </source>
</evidence>
<evidence type="ECO:0000256" key="6">
    <source>
        <dbReference type="ARBA" id="ARBA00022989"/>
    </source>
</evidence>
<dbReference type="CDD" id="cd18547">
    <property type="entry name" value="ABC_6TM_Tm288_like"/>
    <property type="match status" value="1"/>
</dbReference>
<dbReference type="InterPro" id="IPR039421">
    <property type="entry name" value="Type_1_exporter"/>
</dbReference>
<dbReference type="Gene3D" id="1.20.1560.10">
    <property type="entry name" value="ABC transporter type 1, transmembrane domain"/>
    <property type="match status" value="1"/>
</dbReference>
<dbReference type="PROSITE" id="PS00211">
    <property type="entry name" value="ABC_TRANSPORTER_1"/>
    <property type="match status" value="1"/>
</dbReference>